<dbReference type="InterPro" id="IPR008915">
    <property type="entry name" value="Peptidase_M50"/>
</dbReference>
<feature type="transmembrane region" description="Helical" evidence="11">
    <location>
        <begin position="92"/>
        <end position="119"/>
    </location>
</feature>
<dbReference type="GO" id="GO:0016020">
    <property type="term" value="C:membrane"/>
    <property type="evidence" value="ECO:0007669"/>
    <property type="project" value="UniProtKB-SubCell"/>
</dbReference>
<evidence type="ECO:0000256" key="6">
    <source>
        <dbReference type="ARBA" id="ARBA00022801"/>
    </source>
</evidence>
<evidence type="ECO:0000256" key="7">
    <source>
        <dbReference type="ARBA" id="ARBA00022833"/>
    </source>
</evidence>
<evidence type="ECO:0000256" key="2">
    <source>
        <dbReference type="ARBA" id="ARBA00004141"/>
    </source>
</evidence>
<evidence type="ECO:0000256" key="4">
    <source>
        <dbReference type="ARBA" id="ARBA00022670"/>
    </source>
</evidence>
<evidence type="ECO:0000256" key="8">
    <source>
        <dbReference type="ARBA" id="ARBA00022989"/>
    </source>
</evidence>
<keyword evidence="6" id="KW-0378">Hydrolase</keyword>
<evidence type="ECO:0000256" key="11">
    <source>
        <dbReference type="SAM" id="Phobius"/>
    </source>
</evidence>
<dbReference type="InterPro" id="IPR036034">
    <property type="entry name" value="PDZ_sf"/>
</dbReference>
<keyword evidence="7" id="KW-0862">Zinc</keyword>
<dbReference type="InterPro" id="IPR004387">
    <property type="entry name" value="Pept_M50_Zn"/>
</dbReference>
<evidence type="ECO:0000313" key="14">
    <source>
        <dbReference type="EMBL" id="OGZ03744.1"/>
    </source>
</evidence>
<keyword evidence="4" id="KW-0645">Protease</keyword>
<feature type="domain" description="Peptidase M50" evidence="12">
    <location>
        <begin position="6"/>
        <end position="366"/>
    </location>
</feature>
<protein>
    <recommendedName>
        <fullName evidence="16">Zinc metalloprotease</fullName>
    </recommendedName>
</protein>
<comment type="caution">
    <text evidence="14">The sequence shown here is derived from an EMBL/GenBank/DDBJ whole genome shotgun (WGS) entry which is preliminary data.</text>
</comment>
<accession>A0A1G2CQT3</accession>
<evidence type="ECO:0000256" key="5">
    <source>
        <dbReference type="ARBA" id="ARBA00022692"/>
    </source>
</evidence>
<comment type="subcellular location">
    <subcellularLocation>
        <location evidence="2">Membrane</location>
        <topology evidence="2">Multi-pass membrane protein</topology>
    </subcellularLocation>
</comment>
<dbReference type="STRING" id="1798657.A2648_02200"/>
<name>A0A1G2CQT3_9BACT</name>
<organism evidence="14 15">
    <name type="scientific">Candidatus Lloydbacteria bacterium RIFCSPHIGHO2_01_FULL_41_20</name>
    <dbReference type="NCBI Taxonomy" id="1798657"/>
    <lineage>
        <taxon>Bacteria</taxon>
        <taxon>Candidatus Lloydiibacteriota</taxon>
    </lineage>
</organism>
<dbReference type="GO" id="GO:0006508">
    <property type="term" value="P:proteolysis"/>
    <property type="evidence" value="ECO:0007669"/>
    <property type="project" value="UniProtKB-KW"/>
</dbReference>
<feature type="transmembrane region" description="Helical" evidence="11">
    <location>
        <begin position="352"/>
        <end position="373"/>
    </location>
</feature>
<dbReference type="PANTHER" id="PTHR42837:SF2">
    <property type="entry name" value="MEMBRANE METALLOPROTEASE ARASP2, CHLOROPLASTIC-RELATED"/>
    <property type="match status" value="1"/>
</dbReference>
<comment type="cofactor">
    <cofactor evidence="1">
        <name>Zn(2+)</name>
        <dbReference type="ChEBI" id="CHEBI:29105"/>
    </cofactor>
</comment>
<dbReference type="Gene3D" id="2.30.42.10">
    <property type="match status" value="1"/>
</dbReference>
<dbReference type="Pfam" id="PF02163">
    <property type="entry name" value="Peptidase_M50"/>
    <property type="match status" value="1"/>
</dbReference>
<evidence type="ECO:0000256" key="10">
    <source>
        <dbReference type="ARBA" id="ARBA00023136"/>
    </source>
</evidence>
<dbReference type="AlphaFoldDB" id="A0A1G2CQT3"/>
<evidence type="ECO:0000259" key="13">
    <source>
        <dbReference type="Pfam" id="PF17820"/>
    </source>
</evidence>
<evidence type="ECO:0008006" key="16">
    <source>
        <dbReference type="Google" id="ProtNLM"/>
    </source>
</evidence>
<feature type="domain" description="PDZ" evidence="13">
    <location>
        <begin position="139"/>
        <end position="164"/>
    </location>
</feature>
<keyword evidence="10 11" id="KW-0472">Membrane</keyword>
<comment type="similarity">
    <text evidence="3">Belongs to the peptidase M50B family.</text>
</comment>
<dbReference type="InterPro" id="IPR041489">
    <property type="entry name" value="PDZ_6"/>
</dbReference>
<evidence type="ECO:0000259" key="12">
    <source>
        <dbReference type="Pfam" id="PF02163"/>
    </source>
</evidence>
<evidence type="ECO:0000313" key="15">
    <source>
        <dbReference type="Proteomes" id="UP000178841"/>
    </source>
</evidence>
<dbReference type="Proteomes" id="UP000178841">
    <property type="component" value="Unassembled WGS sequence"/>
</dbReference>
<sequence length="381" mass="41282">MSIILFLIILLVLIVAHEFGHFIAAKKAGVRVDEFAIGFPPKIFSWVRGETKYSINLLPFGGFVKIFGEDPDDESLTGADRARSLTSQPRWIQAWVVLAGVLFNFVLAWILFSFGFLIGMPTPVDGAPKGAKFENVALTITQVLKDSPADKVGLKVGDKIVEIGTANETPNSTPLTPESERSSYLTPEPVRKFIETHGDQKLAIIYKEAGTSDGVVKAALLMPISGIVKDKPAIGVSFEMIGVAKLPIYLAVWEGGKQTIFVTELTVKGLYGLVKKAVVGEADIKSLTGPVGIVGLVGTASSFGFSYLISFVALISVNLAVLNFLPFPALDGGRAFFILIESVIRRPIPPKFLNIVNALGFIFLIGLMLVVTYHDILRLIY</sequence>
<evidence type="ECO:0000256" key="3">
    <source>
        <dbReference type="ARBA" id="ARBA00007931"/>
    </source>
</evidence>
<keyword evidence="9" id="KW-0482">Metalloprotease</keyword>
<dbReference type="EMBL" id="MHLH01000015">
    <property type="protein sequence ID" value="OGZ03744.1"/>
    <property type="molecule type" value="Genomic_DNA"/>
</dbReference>
<feature type="transmembrane region" description="Helical" evidence="11">
    <location>
        <begin position="293"/>
        <end position="315"/>
    </location>
</feature>
<dbReference type="PANTHER" id="PTHR42837">
    <property type="entry name" value="REGULATOR OF SIGMA-E PROTEASE RSEP"/>
    <property type="match status" value="1"/>
</dbReference>
<dbReference type="SUPFAM" id="SSF50156">
    <property type="entry name" value="PDZ domain-like"/>
    <property type="match status" value="1"/>
</dbReference>
<keyword evidence="8 11" id="KW-1133">Transmembrane helix</keyword>
<dbReference type="Pfam" id="PF17820">
    <property type="entry name" value="PDZ_6"/>
    <property type="match status" value="1"/>
</dbReference>
<dbReference type="CDD" id="cd06163">
    <property type="entry name" value="S2P-M50_PDZ_RseP-like"/>
    <property type="match status" value="1"/>
</dbReference>
<proteinExistence type="inferred from homology"/>
<gene>
    <name evidence="14" type="ORF">A2648_02200</name>
</gene>
<dbReference type="GO" id="GO:0004222">
    <property type="term" value="F:metalloendopeptidase activity"/>
    <property type="evidence" value="ECO:0007669"/>
    <property type="project" value="InterPro"/>
</dbReference>
<reference evidence="14 15" key="1">
    <citation type="journal article" date="2016" name="Nat. Commun.">
        <title>Thousands of microbial genomes shed light on interconnected biogeochemical processes in an aquifer system.</title>
        <authorList>
            <person name="Anantharaman K."/>
            <person name="Brown C.T."/>
            <person name="Hug L.A."/>
            <person name="Sharon I."/>
            <person name="Castelle C.J."/>
            <person name="Probst A.J."/>
            <person name="Thomas B.C."/>
            <person name="Singh A."/>
            <person name="Wilkins M.J."/>
            <person name="Karaoz U."/>
            <person name="Brodie E.L."/>
            <person name="Williams K.H."/>
            <person name="Hubbard S.S."/>
            <person name="Banfield J.F."/>
        </authorList>
    </citation>
    <scope>NUCLEOTIDE SEQUENCE [LARGE SCALE GENOMIC DNA]</scope>
</reference>
<evidence type="ECO:0000256" key="9">
    <source>
        <dbReference type="ARBA" id="ARBA00023049"/>
    </source>
</evidence>
<keyword evidence="5 11" id="KW-0812">Transmembrane</keyword>
<evidence type="ECO:0000256" key="1">
    <source>
        <dbReference type="ARBA" id="ARBA00001947"/>
    </source>
</evidence>